<protein>
    <submittedName>
        <fullName evidence="4">Lamin tail domain-containing protein</fullName>
    </submittedName>
</protein>
<dbReference type="Pfam" id="PF13205">
    <property type="entry name" value="Big_5"/>
    <property type="match status" value="1"/>
</dbReference>
<accession>A0A3A8IZ58</accession>
<evidence type="ECO:0000256" key="1">
    <source>
        <dbReference type="ARBA" id="ARBA00022729"/>
    </source>
</evidence>
<gene>
    <name evidence="4" type="ORF">D7V88_14185</name>
</gene>
<evidence type="ECO:0000313" key="5">
    <source>
        <dbReference type="Proteomes" id="UP000268094"/>
    </source>
</evidence>
<dbReference type="Proteomes" id="UP000268094">
    <property type="component" value="Unassembled WGS sequence"/>
</dbReference>
<dbReference type="Pfam" id="PF00932">
    <property type="entry name" value="LTD"/>
    <property type="match status" value="1"/>
</dbReference>
<feature type="domain" description="LTD" evidence="3">
    <location>
        <begin position="458"/>
        <end position="609"/>
    </location>
</feature>
<evidence type="ECO:0000259" key="3">
    <source>
        <dbReference type="PROSITE" id="PS51841"/>
    </source>
</evidence>
<dbReference type="InterPro" id="IPR032812">
    <property type="entry name" value="SbsA_Ig"/>
</dbReference>
<evidence type="ECO:0000313" key="4">
    <source>
        <dbReference type="EMBL" id="RKG88485.1"/>
    </source>
</evidence>
<dbReference type="InterPro" id="IPR001322">
    <property type="entry name" value="Lamin_tail_dom"/>
</dbReference>
<feature type="compositionally biased region" description="Low complexity" evidence="2">
    <location>
        <begin position="70"/>
        <end position="119"/>
    </location>
</feature>
<reference evidence="5" key="1">
    <citation type="submission" date="2018-09" db="EMBL/GenBank/DDBJ databases">
        <authorList>
            <person name="Livingstone P.G."/>
            <person name="Whitworth D.E."/>
        </authorList>
    </citation>
    <scope>NUCLEOTIDE SEQUENCE [LARGE SCALE GENOMIC DNA]</scope>
    <source>
        <strain evidence="5">CA054A</strain>
    </source>
</reference>
<evidence type="ECO:0000256" key="2">
    <source>
        <dbReference type="SAM" id="MobiDB-lite"/>
    </source>
</evidence>
<organism evidence="4 5">
    <name type="scientific">Corallococcus terminator</name>
    <dbReference type="NCBI Taxonomy" id="2316733"/>
    <lineage>
        <taxon>Bacteria</taxon>
        <taxon>Pseudomonadati</taxon>
        <taxon>Myxococcota</taxon>
        <taxon>Myxococcia</taxon>
        <taxon>Myxococcales</taxon>
        <taxon>Cystobacterineae</taxon>
        <taxon>Myxococcaceae</taxon>
        <taxon>Corallococcus</taxon>
    </lineage>
</organism>
<comment type="caution">
    <text evidence="4">The sequence shown here is derived from an EMBL/GenBank/DDBJ whole genome shotgun (WGS) entry which is preliminary data.</text>
</comment>
<keyword evidence="1" id="KW-0732">Signal</keyword>
<sequence>MGGIHMLKRSWLPALVTTVFVTVGTGCGDECVDQFDCRDKGVPPAGQAYACVENKCELRTLTPVPEEDAGTTTDAGTDAGTTTDAGTGTDAGTDAGTTTDAGTDAGTTTDAGTSDAGTGPTACTPACDLTQACNIETNTCEASSVTTTPAETSAQVTAVITAAAGAQSPALPISGAFVTFVKPTVAGSTEAGGFFLQAEAAGPAVFVLGSASATSVAVGDRVTLNVTETEVTSGIRTVKAVTDLTVVSKNHGVWNLDTGTPPGLKVDVSTVSSFEDAGTTATYESRLVTVSGTVEAAAASGAGFTGFPLTTTGEASPSPLRLRVPDAVASELDLTTGCAVLVPTGIVWRFNAQPQVSVFAPSQLSVSSCPAPKLTGALAASATEVRLTFDRKLDATTVQATDFTLAPAAAISAATVTGAQVALTTDALTPTTPYTVTVNGEVKDTAGTVLNAAANSASFTSLTPPPAGAALVINEVDYDNVGADTAGLEYVEIYNRGNAAADLSDVLLLFVNGNSSATPRKEYLRFALSDVKDAAGNAATSLPAGGYLVAAPQPFFDTVTLPAGTLRLVIKGTSATTPNADVIENGVSDGIGLVQNATGILLDSVVYESGSLNTTFTIATAAGDKSLNFEEGTRTVAADSNAAVGSLQRVPNGNDTNNNNADFKFVGTLTPGAPTP</sequence>
<feature type="region of interest" description="Disordered" evidence="2">
    <location>
        <begin position="62"/>
        <end position="119"/>
    </location>
</feature>
<dbReference type="InterPro" id="IPR014755">
    <property type="entry name" value="Cu-Rt/internalin_Ig-like"/>
</dbReference>
<dbReference type="PROSITE" id="PS51841">
    <property type="entry name" value="LTD"/>
    <property type="match status" value="1"/>
</dbReference>
<dbReference type="Gene3D" id="2.60.40.1220">
    <property type="match status" value="1"/>
</dbReference>
<dbReference type="AlphaFoldDB" id="A0A3A8IZ58"/>
<keyword evidence="5" id="KW-1185">Reference proteome</keyword>
<dbReference type="EMBL" id="RAVZ01000081">
    <property type="protein sequence ID" value="RKG88485.1"/>
    <property type="molecule type" value="Genomic_DNA"/>
</dbReference>
<name>A0A3A8IZ58_9BACT</name>
<proteinExistence type="predicted"/>